<reference evidence="1" key="1">
    <citation type="journal article" date="2021" name="J. Hered.">
        <title>Genome Assembly of Salicaceae Populus deltoides (Eastern Cottonwood) I-69 Based on Nanopore Sequencing and Hi-C Technologies.</title>
        <authorList>
            <person name="Bai S."/>
            <person name="Wu H."/>
            <person name="Zhang J."/>
            <person name="Pan Z."/>
            <person name="Zhao W."/>
            <person name="Li Z."/>
            <person name="Tong C."/>
        </authorList>
    </citation>
    <scope>NUCLEOTIDE SEQUENCE</scope>
    <source>
        <tissue evidence="1">Leaf</tissue>
    </source>
</reference>
<evidence type="ECO:0000313" key="1">
    <source>
        <dbReference type="EMBL" id="KAH8484452.1"/>
    </source>
</evidence>
<protein>
    <submittedName>
        <fullName evidence="1">Uncharacterized protein</fullName>
    </submittedName>
</protein>
<name>A0A8T2WVJ9_POPDE</name>
<organism evidence="1 2">
    <name type="scientific">Populus deltoides</name>
    <name type="common">Eastern poplar</name>
    <name type="synonym">Eastern cottonwood</name>
    <dbReference type="NCBI Taxonomy" id="3696"/>
    <lineage>
        <taxon>Eukaryota</taxon>
        <taxon>Viridiplantae</taxon>
        <taxon>Streptophyta</taxon>
        <taxon>Embryophyta</taxon>
        <taxon>Tracheophyta</taxon>
        <taxon>Spermatophyta</taxon>
        <taxon>Magnoliopsida</taxon>
        <taxon>eudicotyledons</taxon>
        <taxon>Gunneridae</taxon>
        <taxon>Pentapetalae</taxon>
        <taxon>rosids</taxon>
        <taxon>fabids</taxon>
        <taxon>Malpighiales</taxon>
        <taxon>Salicaceae</taxon>
        <taxon>Saliceae</taxon>
        <taxon>Populus</taxon>
    </lineage>
</organism>
<keyword evidence="2" id="KW-1185">Reference proteome</keyword>
<accession>A0A8T2WVJ9</accession>
<comment type="caution">
    <text evidence="1">The sequence shown here is derived from an EMBL/GenBank/DDBJ whole genome shotgun (WGS) entry which is preliminary data.</text>
</comment>
<dbReference type="Proteomes" id="UP000807159">
    <property type="component" value="Chromosome 17"/>
</dbReference>
<sequence length="90" mass="10632">NIMDDPIRVVTEFLADEVLTKLGRKTWFLQDIWLTFDQDNKGKRHLEFGFVTRVDIILSSYSCYRMMCKLQGVLRNCNDELKTAHISINY</sequence>
<feature type="non-terminal residue" evidence="1">
    <location>
        <position position="1"/>
    </location>
</feature>
<dbReference type="AlphaFoldDB" id="A0A8T2WVJ9"/>
<proteinExistence type="predicted"/>
<dbReference type="EMBL" id="JACEGQ020000017">
    <property type="protein sequence ID" value="KAH8484452.1"/>
    <property type="molecule type" value="Genomic_DNA"/>
</dbReference>
<gene>
    <name evidence="1" type="ORF">H0E87_028786</name>
</gene>
<evidence type="ECO:0000313" key="2">
    <source>
        <dbReference type="Proteomes" id="UP000807159"/>
    </source>
</evidence>